<dbReference type="KEGG" id="pacr:FXN63_16305"/>
<name>A0A5C0B395_9BURK</name>
<dbReference type="CDD" id="cd06225">
    <property type="entry name" value="HAMP"/>
    <property type="match status" value="1"/>
</dbReference>
<evidence type="ECO:0000259" key="6">
    <source>
        <dbReference type="PROSITE" id="PS50111"/>
    </source>
</evidence>
<feature type="domain" description="HAMP" evidence="7">
    <location>
        <begin position="97"/>
        <end position="151"/>
    </location>
</feature>
<feature type="region of interest" description="Disordered" evidence="4">
    <location>
        <begin position="1"/>
        <end position="29"/>
    </location>
</feature>
<dbReference type="SMART" id="SM00283">
    <property type="entry name" value="MA"/>
    <property type="match status" value="1"/>
</dbReference>
<protein>
    <submittedName>
        <fullName evidence="8">Methyl-accepting chemotaxis protein</fullName>
    </submittedName>
</protein>
<dbReference type="OrthoDB" id="2489132at2"/>
<dbReference type="AlphaFoldDB" id="A0A5C0B395"/>
<evidence type="ECO:0000313" key="9">
    <source>
        <dbReference type="Proteomes" id="UP000325161"/>
    </source>
</evidence>
<evidence type="ECO:0000313" key="8">
    <source>
        <dbReference type="EMBL" id="QEI07231.1"/>
    </source>
</evidence>
<dbReference type="GO" id="GO:0007165">
    <property type="term" value="P:signal transduction"/>
    <property type="evidence" value="ECO:0007669"/>
    <property type="project" value="UniProtKB-KW"/>
</dbReference>
<dbReference type="Pfam" id="PF00015">
    <property type="entry name" value="MCPsignal"/>
    <property type="match status" value="1"/>
</dbReference>
<keyword evidence="5" id="KW-0472">Membrane</keyword>
<keyword evidence="9" id="KW-1185">Reference proteome</keyword>
<dbReference type="SUPFAM" id="SSF58104">
    <property type="entry name" value="Methyl-accepting chemotaxis protein (MCP) signaling domain"/>
    <property type="match status" value="1"/>
</dbReference>
<comment type="similarity">
    <text evidence="2">Belongs to the methyl-accepting chemotaxis (MCP) protein family.</text>
</comment>
<keyword evidence="5" id="KW-0812">Transmembrane</keyword>
<dbReference type="InterPro" id="IPR003660">
    <property type="entry name" value="HAMP_dom"/>
</dbReference>
<accession>A0A5C0B395</accession>
<keyword evidence="1 3" id="KW-0807">Transducer</keyword>
<dbReference type="SMART" id="SM00304">
    <property type="entry name" value="HAMP"/>
    <property type="match status" value="1"/>
</dbReference>
<evidence type="ECO:0000256" key="1">
    <source>
        <dbReference type="ARBA" id="ARBA00023224"/>
    </source>
</evidence>
<dbReference type="Gene3D" id="1.10.287.950">
    <property type="entry name" value="Methyl-accepting chemotaxis protein"/>
    <property type="match status" value="1"/>
</dbReference>
<evidence type="ECO:0000256" key="3">
    <source>
        <dbReference type="PROSITE-ProRule" id="PRU00284"/>
    </source>
</evidence>
<evidence type="ECO:0000256" key="4">
    <source>
        <dbReference type="SAM" id="MobiDB-lite"/>
    </source>
</evidence>
<dbReference type="PROSITE" id="PS50885">
    <property type="entry name" value="HAMP"/>
    <property type="match status" value="1"/>
</dbReference>
<dbReference type="PANTHER" id="PTHR32089:SF112">
    <property type="entry name" value="LYSOZYME-LIKE PROTEIN-RELATED"/>
    <property type="match status" value="1"/>
</dbReference>
<feature type="compositionally biased region" description="Polar residues" evidence="4">
    <location>
        <begin position="12"/>
        <end position="21"/>
    </location>
</feature>
<dbReference type="InterPro" id="IPR004089">
    <property type="entry name" value="MCPsignal_dom"/>
</dbReference>
<evidence type="ECO:0000256" key="2">
    <source>
        <dbReference type="ARBA" id="ARBA00029447"/>
    </source>
</evidence>
<keyword evidence="5" id="KW-1133">Transmembrane helix</keyword>
<sequence length="599" mass="65205">MLVSQAEPRALTESSFTSTRHASAAPPNPSALRRGYEAVERAIFNTLSRKLAGNLIIVAIWPVLAWIAVATGRGQWLPWIAGIGVLAGIGAFLYLHHLIVRPVQQLTSMMRDIGQGAGDLSHEMPTFTHDEFRDLAQAYNDFAVRLRGIIREVRRLGVQVAYESAKVTAHVTASADMARKQDNLSGAAAGFVAQTAEQMGSTAGQAKEMASSTEHHVSVANSSFADLEQASNSVGRVRDQLVEFGTVVEQLTLSSQSIENIAKLISEISDQTNLLALNAAIEAARAGESGRGFAVVADQVRLLAERVKGATGEIFESIRSMIELADGTSRRTSDITVQVRDAQQVIGRATEGFSAMVHDLGVMSEHLSGMSRDMSTVAVANNTVQQHVVDIRELSGGLVGKMQESEVSTRELFTATEDICETTARFRIGDEVYETILERVAAQRDRVQALLETAAGRGLNLFDTAYRPVTGTNPAKFRTSYDDSIEAELQPLLDEIVKQVDGGVFAIAIDENGYAPAHNSFHSHPPTGNPDVDRVKSRNKMIFKDQVGQRAGRSKDPFLLQTYCRDTGEILNDLSMPLFIKGRHWGALRLGFHPEVLLK</sequence>
<evidence type="ECO:0000259" key="7">
    <source>
        <dbReference type="PROSITE" id="PS50885"/>
    </source>
</evidence>
<reference evidence="8 9" key="1">
    <citation type="submission" date="2019-08" db="EMBL/GenBank/DDBJ databases">
        <title>Amphibian skin-associated Pigmentiphaga: genome sequence and occurrence across geography and hosts.</title>
        <authorList>
            <person name="Bletz M.C."/>
            <person name="Bunk B."/>
            <person name="Sproeer C."/>
            <person name="Biwer P."/>
            <person name="Reiter S."/>
            <person name="Rabemananjara F.C.E."/>
            <person name="Schulz S."/>
            <person name="Overmann J."/>
            <person name="Vences M."/>
        </authorList>
    </citation>
    <scope>NUCLEOTIDE SEQUENCE [LARGE SCALE GENOMIC DNA]</scope>
    <source>
        <strain evidence="8 9">Mada1488</strain>
    </source>
</reference>
<dbReference type="EMBL" id="CP043046">
    <property type="protein sequence ID" value="QEI07231.1"/>
    <property type="molecule type" value="Genomic_DNA"/>
</dbReference>
<dbReference type="PANTHER" id="PTHR32089">
    <property type="entry name" value="METHYL-ACCEPTING CHEMOTAXIS PROTEIN MCPB"/>
    <property type="match status" value="1"/>
</dbReference>
<dbReference type="Pfam" id="PF00672">
    <property type="entry name" value="HAMP"/>
    <property type="match status" value="1"/>
</dbReference>
<dbReference type="PROSITE" id="PS50111">
    <property type="entry name" value="CHEMOTAXIS_TRANSDUC_2"/>
    <property type="match status" value="1"/>
</dbReference>
<gene>
    <name evidence="8" type="ORF">FXN63_16305</name>
</gene>
<feature type="transmembrane region" description="Helical" evidence="5">
    <location>
        <begin position="51"/>
        <end position="70"/>
    </location>
</feature>
<feature type="domain" description="Methyl-accepting transducer" evidence="6">
    <location>
        <begin position="160"/>
        <end position="392"/>
    </location>
</feature>
<organism evidence="8 9">
    <name type="scientific">Pigmentiphaga aceris</name>
    <dbReference type="NCBI Taxonomy" id="1940612"/>
    <lineage>
        <taxon>Bacteria</taxon>
        <taxon>Pseudomonadati</taxon>
        <taxon>Pseudomonadota</taxon>
        <taxon>Betaproteobacteria</taxon>
        <taxon>Burkholderiales</taxon>
        <taxon>Alcaligenaceae</taxon>
        <taxon>Pigmentiphaga</taxon>
    </lineage>
</organism>
<proteinExistence type="inferred from homology"/>
<dbReference type="GO" id="GO:0016020">
    <property type="term" value="C:membrane"/>
    <property type="evidence" value="ECO:0007669"/>
    <property type="project" value="InterPro"/>
</dbReference>
<dbReference type="Proteomes" id="UP000325161">
    <property type="component" value="Chromosome"/>
</dbReference>
<evidence type="ECO:0000256" key="5">
    <source>
        <dbReference type="SAM" id="Phobius"/>
    </source>
</evidence>
<feature type="transmembrane region" description="Helical" evidence="5">
    <location>
        <begin position="76"/>
        <end position="100"/>
    </location>
</feature>